<dbReference type="CDD" id="cd00037">
    <property type="entry name" value="CLECT"/>
    <property type="match status" value="1"/>
</dbReference>
<dbReference type="SMART" id="SM00034">
    <property type="entry name" value="CLECT"/>
    <property type="match status" value="1"/>
</dbReference>
<dbReference type="SUPFAM" id="SSF56436">
    <property type="entry name" value="C-type lectin-like"/>
    <property type="match status" value="1"/>
</dbReference>
<dbReference type="PANTHER" id="PTHR22803">
    <property type="entry name" value="MANNOSE, PHOSPHOLIPASE, LECTIN RECEPTOR RELATED"/>
    <property type="match status" value="1"/>
</dbReference>
<comment type="caution">
    <text evidence="3">The sequence shown here is derived from an EMBL/GenBank/DDBJ whole genome shotgun (WGS) entry which is preliminary data.</text>
</comment>
<feature type="domain" description="C-type lectin" evidence="2">
    <location>
        <begin position="182"/>
        <end position="305"/>
    </location>
</feature>
<evidence type="ECO:0000313" key="4">
    <source>
        <dbReference type="Proteomes" id="UP000494165"/>
    </source>
</evidence>
<reference evidence="3 4" key="1">
    <citation type="submission" date="2020-04" db="EMBL/GenBank/DDBJ databases">
        <authorList>
            <person name="Alioto T."/>
            <person name="Alioto T."/>
            <person name="Gomez Garrido J."/>
        </authorList>
    </citation>
    <scope>NUCLEOTIDE SEQUENCE [LARGE SCALE GENOMIC DNA]</scope>
</reference>
<sequence length="308" mass="34962">MCSERQLEPLKRAVKTEESTNRSGNVVASCASCVECVAILPTDNNVRQLSENTLESPATLPERIQEIQNDLRFLPAGEPMDLKSLLALLSMAILARGRKEIPDSTNDNETIQHFSSSSLCFGRFDNLQNEFCNFKINIVEEKLSAKLNECNSELTSVTIREIARSRHVDCKSPKGSENWLQLSTGFYYFSKHHEVVNWHVADSNCKIMGMQLATIETAHENNVVINHLNTLGAPDRAMFWISGTDLGAEGRFVWSTTGQRVGFSQFHRGQPDNMRRRENCLQYYKVGSFAWNDYECDKGSRYICELQY</sequence>
<dbReference type="InterPro" id="IPR001304">
    <property type="entry name" value="C-type_lectin-like"/>
</dbReference>
<dbReference type="Proteomes" id="UP000494165">
    <property type="component" value="Unassembled WGS sequence"/>
</dbReference>
<keyword evidence="4" id="KW-1185">Reference proteome</keyword>
<dbReference type="EMBL" id="CADEPI010000169">
    <property type="protein sequence ID" value="CAB3378616.1"/>
    <property type="molecule type" value="Genomic_DNA"/>
</dbReference>
<dbReference type="InterPro" id="IPR016187">
    <property type="entry name" value="CTDL_fold"/>
</dbReference>
<dbReference type="Pfam" id="PF00059">
    <property type="entry name" value="Lectin_C"/>
    <property type="match status" value="1"/>
</dbReference>
<dbReference type="OrthoDB" id="6340082at2759"/>
<evidence type="ECO:0000259" key="2">
    <source>
        <dbReference type="PROSITE" id="PS50041"/>
    </source>
</evidence>
<evidence type="ECO:0000256" key="1">
    <source>
        <dbReference type="ARBA" id="ARBA00023157"/>
    </source>
</evidence>
<protein>
    <recommendedName>
        <fullName evidence="2">C-type lectin domain-containing protein</fullName>
    </recommendedName>
</protein>
<dbReference type="Gene3D" id="3.10.100.10">
    <property type="entry name" value="Mannose-Binding Protein A, subunit A"/>
    <property type="match status" value="1"/>
</dbReference>
<dbReference type="PROSITE" id="PS50041">
    <property type="entry name" value="C_TYPE_LECTIN_2"/>
    <property type="match status" value="1"/>
</dbReference>
<proteinExistence type="predicted"/>
<dbReference type="InterPro" id="IPR050111">
    <property type="entry name" value="C-type_lectin/snaclec_domain"/>
</dbReference>
<evidence type="ECO:0000313" key="3">
    <source>
        <dbReference type="EMBL" id="CAB3378616.1"/>
    </source>
</evidence>
<dbReference type="PROSITE" id="PS00615">
    <property type="entry name" value="C_TYPE_LECTIN_1"/>
    <property type="match status" value="1"/>
</dbReference>
<organism evidence="3 4">
    <name type="scientific">Cloeon dipterum</name>
    <dbReference type="NCBI Taxonomy" id="197152"/>
    <lineage>
        <taxon>Eukaryota</taxon>
        <taxon>Metazoa</taxon>
        <taxon>Ecdysozoa</taxon>
        <taxon>Arthropoda</taxon>
        <taxon>Hexapoda</taxon>
        <taxon>Insecta</taxon>
        <taxon>Pterygota</taxon>
        <taxon>Palaeoptera</taxon>
        <taxon>Ephemeroptera</taxon>
        <taxon>Pisciforma</taxon>
        <taxon>Baetidae</taxon>
        <taxon>Cloeon</taxon>
    </lineage>
</organism>
<dbReference type="InterPro" id="IPR018378">
    <property type="entry name" value="C-type_lectin_CS"/>
</dbReference>
<dbReference type="AlphaFoldDB" id="A0A8S1DEL2"/>
<name>A0A8S1DEL2_9INSE</name>
<keyword evidence="1" id="KW-1015">Disulfide bond</keyword>
<gene>
    <name evidence="3" type="ORF">CLODIP_2_CD15091</name>
</gene>
<accession>A0A8S1DEL2</accession>
<dbReference type="InterPro" id="IPR016186">
    <property type="entry name" value="C-type_lectin-like/link_sf"/>
</dbReference>